<dbReference type="CDD" id="cd01347">
    <property type="entry name" value="ligand_gated_channel"/>
    <property type="match status" value="1"/>
</dbReference>
<evidence type="ECO:0000256" key="8">
    <source>
        <dbReference type="ARBA" id="ARBA00023237"/>
    </source>
</evidence>
<comment type="similarity">
    <text evidence="9 10">Belongs to the TonB-dependent receptor family.</text>
</comment>
<dbReference type="InterPro" id="IPR039426">
    <property type="entry name" value="TonB-dep_rcpt-like"/>
</dbReference>
<dbReference type="PANTHER" id="PTHR30069:SF27">
    <property type="entry name" value="BLL4766 PROTEIN"/>
    <property type="match status" value="1"/>
</dbReference>
<evidence type="ECO:0000256" key="6">
    <source>
        <dbReference type="ARBA" id="ARBA00023077"/>
    </source>
</evidence>
<dbReference type="Pfam" id="PF07715">
    <property type="entry name" value="Plug"/>
    <property type="match status" value="1"/>
</dbReference>
<evidence type="ECO:0000256" key="7">
    <source>
        <dbReference type="ARBA" id="ARBA00023136"/>
    </source>
</evidence>
<evidence type="ECO:0000256" key="4">
    <source>
        <dbReference type="ARBA" id="ARBA00022692"/>
    </source>
</evidence>
<evidence type="ECO:0000256" key="5">
    <source>
        <dbReference type="ARBA" id="ARBA00022729"/>
    </source>
</evidence>
<evidence type="ECO:0000259" key="12">
    <source>
        <dbReference type="Pfam" id="PF07715"/>
    </source>
</evidence>
<name>A0ABX4LMX3_9BACT</name>
<evidence type="ECO:0000256" key="1">
    <source>
        <dbReference type="ARBA" id="ARBA00004571"/>
    </source>
</evidence>
<keyword evidence="8 9" id="KW-0998">Cell outer membrane</keyword>
<dbReference type="Proteomes" id="UP000221384">
    <property type="component" value="Unassembled WGS sequence"/>
</dbReference>
<dbReference type="InterPro" id="IPR012910">
    <property type="entry name" value="Plug_dom"/>
</dbReference>
<dbReference type="InterPro" id="IPR010917">
    <property type="entry name" value="TonB_rcpt_CS"/>
</dbReference>
<dbReference type="PANTHER" id="PTHR30069">
    <property type="entry name" value="TONB-DEPENDENT OUTER MEMBRANE RECEPTOR"/>
    <property type="match status" value="1"/>
</dbReference>
<dbReference type="Gene3D" id="2.170.130.10">
    <property type="entry name" value="TonB-dependent receptor, plug domain"/>
    <property type="match status" value="1"/>
</dbReference>
<evidence type="ECO:0000256" key="2">
    <source>
        <dbReference type="ARBA" id="ARBA00022448"/>
    </source>
</evidence>
<sequence>MIKKCFYLSFIAISVLNANSTTRLDDVVVSAAGFEEKIVDTVKNISIITKEDIQNKGFSNIKDILKRSPGVSISSKSVHGDQIDIRGQGDKASSSVLILVDGVSINSLDQTHVGASLDTVDINNIERIEIIPGGGSVLYGSGTRGGVVNIITTKASKNKEFHGYLTAKYASYKHKEYQANLSKGISENIFLDTSFQKLNKKGYTNGTKDDKLSANASLKFDISDNQELILNASYAKSELVVAKNQLTKEQLKEDRKQAPLGIHDSEITQYSEYISRKRKYDLKYTLAQKNFSLETLSFYQKLTMKDRIDKNKGLKFKFKVPFEKGYLVSGYDYEKMKAQRGEENITKVQKETNSLFLIGKYNFNEYVNSMIGYRKEYASYTMQNTENTINGNTKANNDAYEFVLNSKYSDDGNIYFKYEKGFISPTPYKRYDKTSVTPLEYEVNNIKSEDYDTYEIGIRDFIFGSYITLTNFYSISNNEIMRNMHSDRSFNWENIDETKRYGVELFLEQYPTNNLTFNQSYSFINAEITKGENEGDDIPYVSKNKFVFSMNYYINSKLSTYLDYQYFGSSYDKEKVKVPSYSIANLSLNYEFNSQLSFVTGVNNLLNKEYNEYQSTRNGKTTYRPAPERNYFFQLKYNF</sequence>
<protein>
    <recommendedName>
        <fullName evidence="15">TonB-dependent receptor</fullName>
    </recommendedName>
</protein>
<evidence type="ECO:0000313" key="14">
    <source>
        <dbReference type="Proteomes" id="UP000221384"/>
    </source>
</evidence>
<dbReference type="Gene3D" id="2.40.170.20">
    <property type="entry name" value="TonB-dependent receptor, beta-barrel domain"/>
    <property type="match status" value="1"/>
</dbReference>
<keyword evidence="3 9" id="KW-1134">Transmembrane beta strand</keyword>
<dbReference type="InterPro" id="IPR000531">
    <property type="entry name" value="Beta-barrel_TonB"/>
</dbReference>
<dbReference type="RefSeq" id="WP_099334848.1">
    <property type="nucleotide sequence ID" value="NZ_CP042812.1"/>
</dbReference>
<dbReference type="PROSITE" id="PS01156">
    <property type="entry name" value="TONB_DEPENDENT_REC_2"/>
    <property type="match status" value="1"/>
</dbReference>
<keyword evidence="4 9" id="KW-0812">Transmembrane</keyword>
<dbReference type="Pfam" id="PF00593">
    <property type="entry name" value="TonB_dep_Rec_b-barrel"/>
    <property type="match status" value="1"/>
</dbReference>
<keyword evidence="6 10" id="KW-0798">TonB box</keyword>
<keyword evidence="2 9" id="KW-0813">Transport</keyword>
<feature type="domain" description="TonB-dependent receptor-like beta-barrel" evidence="11">
    <location>
        <begin position="194"/>
        <end position="605"/>
    </location>
</feature>
<feature type="domain" description="TonB-dependent receptor plug" evidence="12">
    <location>
        <begin position="39"/>
        <end position="147"/>
    </location>
</feature>
<evidence type="ECO:0000256" key="10">
    <source>
        <dbReference type="RuleBase" id="RU003357"/>
    </source>
</evidence>
<comment type="subcellular location">
    <subcellularLocation>
        <location evidence="1 9">Cell outer membrane</location>
        <topology evidence="1 9">Multi-pass membrane protein</topology>
    </subcellularLocation>
</comment>
<reference evidence="13 14" key="1">
    <citation type="submission" date="2017-09" db="EMBL/GenBank/DDBJ databases">
        <authorList>
            <person name="Perez-Cataluna A."/>
            <person name="Figueras M.J."/>
            <person name="Salas-Masso N."/>
        </authorList>
    </citation>
    <scope>NUCLEOTIDE SEQUENCE [LARGE SCALE GENOMIC DNA]</scope>
    <source>
        <strain evidence="13 14">F138-33</strain>
    </source>
</reference>
<dbReference type="PROSITE" id="PS52016">
    <property type="entry name" value="TONB_DEPENDENT_REC_3"/>
    <property type="match status" value="1"/>
</dbReference>
<dbReference type="InterPro" id="IPR037066">
    <property type="entry name" value="Plug_dom_sf"/>
</dbReference>
<evidence type="ECO:0000256" key="3">
    <source>
        <dbReference type="ARBA" id="ARBA00022452"/>
    </source>
</evidence>
<keyword evidence="5" id="KW-0732">Signal</keyword>
<evidence type="ECO:0000313" key="13">
    <source>
        <dbReference type="EMBL" id="PHO09232.1"/>
    </source>
</evidence>
<keyword evidence="14" id="KW-1185">Reference proteome</keyword>
<dbReference type="SUPFAM" id="SSF56935">
    <property type="entry name" value="Porins"/>
    <property type="match status" value="1"/>
</dbReference>
<dbReference type="EMBL" id="NWVW01000012">
    <property type="protein sequence ID" value="PHO09232.1"/>
    <property type="molecule type" value="Genomic_DNA"/>
</dbReference>
<dbReference type="InterPro" id="IPR036942">
    <property type="entry name" value="Beta-barrel_TonB_sf"/>
</dbReference>
<proteinExistence type="inferred from homology"/>
<gene>
    <name evidence="13" type="ORF">CPG37_10035</name>
</gene>
<evidence type="ECO:0000259" key="11">
    <source>
        <dbReference type="Pfam" id="PF00593"/>
    </source>
</evidence>
<accession>A0ABX4LMX3</accession>
<evidence type="ECO:0000256" key="9">
    <source>
        <dbReference type="PROSITE-ProRule" id="PRU01360"/>
    </source>
</evidence>
<evidence type="ECO:0008006" key="15">
    <source>
        <dbReference type="Google" id="ProtNLM"/>
    </source>
</evidence>
<keyword evidence="7 9" id="KW-0472">Membrane</keyword>
<comment type="caution">
    <text evidence="13">The sequence shown here is derived from an EMBL/GenBank/DDBJ whole genome shotgun (WGS) entry which is preliminary data.</text>
</comment>
<organism evidence="13 14">
    <name type="scientific">Malaciobacter canalis</name>
    <dbReference type="NCBI Taxonomy" id="1912871"/>
    <lineage>
        <taxon>Bacteria</taxon>
        <taxon>Pseudomonadati</taxon>
        <taxon>Campylobacterota</taxon>
        <taxon>Epsilonproteobacteria</taxon>
        <taxon>Campylobacterales</taxon>
        <taxon>Arcobacteraceae</taxon>
        <taxon>Malaciobacter</taxon>
    </lineage>
</organism>